<dbReference type="AlphaFoldDB" id="A0A0H3K922"/>
<gene>
    <name evidence="1" type="ordered locus">syc1295_c</name>
</gene>
<sequence length="254" mass="28623">MPMLTLISEIQPSSHRDRHTLFCDFDGPLLDVSRRYYCTYSLALRETQKELAALGEVWRPRRLSFRQFWSMKQAHLPDPAIAQRSGLAPEHFERFLKHVRSRVNQPGLLKLDRLQLGVRWAFSLIQQAGLDLSIVTLRPEAEVREILQREHLDHCVTEIFGGDSDLTAYENPVSIKRQILGQAIAAANAAGRPGLAMVGDTEADVLAAQAHAVPAVALTCGIRSRRYLEGLEPDAIYPNLLIFCHQQLRVLQPS</sequence>
<dbReference type="PANTHER" id="PTHR43434:SF1">
    <property type="entry name" value="PHOSPHOGLYCOLATE PHOSPHATASE"/>
    <property type="match status" value="1"/>
</dbReference>
<dbReference type="InterPro" id="IPR036412">
    <property type="entry name" value="HAD-like_sf"/>
</dbReference>
<accession>A0A0H3K922</accession>
<name>A0A0H3K922_SYNP6</name>
<dbReference type="Pfam" id="PF13419">
    <property type="entry name" value="HAD_2"/>
    <property type="match status" value="1"/>
</dbReference>
<dbReference type="InterPro" id="IPR023198">
    <property type="entry name" value="PGP-like_dom2"/>
</dbReference>
<dbReference type="PANTHER" id="PTHR43434">
    <property type="entry name" value="PHOSPHOGLYCOLATE PHOSPHATASE"/>
    <property type="match status" value="1"/>
</dbReference>
<dbReference type="Gene3D" id="3.40.50.1000">
    <property type="entry name" value="HAD superfamily/HAD-like"/>
    <property type="match status" value="1"/>
</dbReference>
<proteinExistence type="predicted"/>
<evidence type="ECO:0000313" key="1">
    <source>
        <dbReference type="EMBL" id="BAD79485.1"/>
    </source>
</evidence>
<dbReference type="Proteomes" id="UP000001175">
    <property type="component" value="Chromosome"/>
</dbReference>
<dbReference type="eggNOG" id="COG0546">
    <property type="taxonomic scope" value="Bacteria"/>
</dbReference>
<dbReference type="KEGG" id="syc:syc1295_c"/>
<dbReference type="InterPro" id="IPR041492">
    <property type="entry name" value="HAD_2"/>
</dbReference>
<dbReference type="Gene3D" id="1.10.150.240">
    <property type="entry name" value="Putative phosphatase, domain 2"/>
    <property type="match status" value="1"/>
</dbReference>
<evidence type="ECO:0008006" key="3">
    <source>
        <dbReference type="Google" id="ProtNLM"/>
    </source>
</evidence>
<dbReference type="GO" id="GO:0006281">
    <property type="term" value="P:DNA repair"/>
    <property type="evidence" value="ECO:0007669"/>
    <property type="project" value="TreeGrafter"/>
</dbReference>
<dbReference type="GO" id="GO:0005829">
    <property type="term" value="C:cytosol"/>
    <property type="evidence" value="ECO:0007669"/>
    <property type="project" value="TreeGrafter"/>
</dbReference>
<dbReference type="InterPro" id="IPR023214">
    <property type="entry name" value="HAD_sf"/>
</dbReference>
<evidence type="ECO:0000313" key="2">
    <source>
        <dbReference type="Proteomes" id="UP000001175"/>
    </source>
</evidence>
<dbReference type="GO" id="GO:0008967">
    <property type="term" value="F:phosphoglycolate phosphatase activity"/>
    <property type="evidence" value="ECO:0007669"/>
    <property type="project" value="TreeGrafter"/>
</dbReference>
<dbReference type="InterPro" id="IPR050155">
    <property type="entry name" value="HAD-like_hydrolase_sf"/>
</dbReference>
<protein>
    <recommendedName>
        <fullName evidence="3">Haloacid dehalogenase-like hydrolase</fullName>
    </recommendedName>
</protein>
<dbReference type="SUPFAM" id="SSF56784">
    <property type="entry name" value="HAD-like"/>
    <property type="match status" value="1"/>
</dbReference>
<reference evidence="1 2" key="1">
    <citation type="journal article" date="2007" name="Photosyn. Res.">
        <title>Complete nucleotide sequence of the freshwater unicellular cyanobacterium Synechococcus elongatus PCC 6301 chromosome: gene content and organization.</title>
        <authorList>
            <person name="Sugita C."/>
            <person name="Ogata K."/>
            <person name="Shikata M."/>
            <person name="Jikuya H."/>
            <person name="Takano J."/>
            <person name="Furumichi M."/>
            <person name="Kanehisa M."/>
            <person name="Omata T."/>
            <person name="Sugiura M."/>
            <person name="Sugita M."/>
        </authorList>
    </citation>
    <scope>NUCLEOTIDE SEQUENCE [LARGE SCALE GENOMIC DNA]</scope>
    <source>
        <strain evidence="2">ATCC 27144 / PCC 6301 / SAUG 1402/1</strain>
    </source>
</reference>
<dbReference type="EMBL" id="AP008231">
    <property type="protein sequence ID" value="BAD79485.1"/>
    <property type="molecule type" value="Genomic_DNA"/>
</dbReference>
<organism evidence="1 2">
    <name type="scientific">Synechococcus sp. (strain ATCC 27144 / PCC 6301 / SAUG 1402/1)</name>
    <name type="common">Anacystis nidulans</name>
    <dbReference type="NCBI Taxonomy" id="269084"/>
    <lineage>
        <taxon>Bacteria</taxon>
        <taxon>Bacillati</taxon>
        <taxon>Cyanobacteriota</taxon>
        <taxon>Cyanophyceae</taxon>
        <taxon>Synechococcales</taxon>
        <taxon>Synechococcaceae</taxon>
        <taxon>Synechococcus</taxon>
    </lineage>
</organism>